<name>A0A6J5NJA1_9CAUD</name>
<protein>
    <submittedName>
        <fullName evidence="1">Uncharacterized protein</fullName>
    </submittedName>
</protein>
<sequence length="55" mass="6075">MIQLLCHKCDVLVSRDPIYVNGCGCDPDAPTWIALQPNGKLITMSHAEYTIKETA</sequence>
<accession>A0A6J5NJA1</accession>
<organism evidence="1">
    <name type="scientific">uncultured Caudovirales phage</name>
    <dbReference type="NCBI Taxonomy" id="2100421"/>
    <lineage>
        <taxon>Viruses</taxon>
        <taxon>Duplodnaviria</taxon>
        <taxon>Heunggongvirae</taxon>
        <taxon>Uroviricota</taxon>
        <taxon>Caudoviricetes</taxon>
        <taxon>Peduoviridae</taxon>
        <taxon>Maltschvirus</taxon>
        <taxon>Maltschvirus maltsch</taxon>
    </lineage>
</organism>
<proteinExistence type="predicted"/>
<dbReference type="EMBL" id="LR796664">
    <property type="protein sequence ID" value="CAB4157295.1"/>
    <property type="molecule type" value="Genomic_DNA"/>
</dbReference>
<gene>
    <name evidence="1" type="ORF">UFOVP689_13</name>
</gene>
<reference evidence="1" key="1">
    <citation type="submission" date="2020-04" db="EMBL/GenBank/DDBJ databases">
        <authorList>
            <person name="Chiriac C."/>
            <person name="Salcher M."/>
            <person name="Ghai R."/>
            <person name="Kavagutti S V."/>
        </authorList>
    </citation>
    <scope>NUCLEOTIDE SEQUENCE</scope>
</reference>
<evidence type="ECO:0000313" key="1">
    <source>
        <dbReference type="EMBL" id="CAB4157295.1"/>
    </source>
</evidence>